<dbReference type="Pfam" id="PF01584">
    <property type="entry name" value="CheW"/>
    <property type="match status" value="1"/>
</dbReference>
<dbReference type="SMART" id="SM00448">
    <property type="entry name" value="REC"/>
    <property type="match status" value="1"/>
</dbReference>
<feature type="compositionally biased region" description="Low complexity" evidence="12">
    <location>
        <begin position="772"/>
        <end position="796"/>
    </location>
</feature>
<dbReference type="Pfam" id="PF01627">
    <property type="entry name" value="Hpt"/>
    <property type="match status" value="3"/>
</dbReference>
<organism evidence="17 18">
    <name type="scientific">Inmirania thermothiophila</name>
    <dbReference type="NCBI Taxonomy" id="1750597"/>
    <lineage>
        <taxon>Bacteria</taxon>
        <taxon>Pseudomonadati</taxon>
        <taxon>Pseudomonadota</taxon>
        <taxon>Gammaproteobacteria</taxon>
        <taxon>Chromatiales</taxon>
        <taxon>Ectothiorhodospiraceae</taxon>
        <taxon>Inmirania</taxon>
    </lineage>
</organism>
<feature type="domain" description="CheW-like" evidence="15">
    <location>
        <begin position="1149"/>
        <end position="1287"/>
    </location>
</feature>
<dbReference type="InterPro" id="IPR011006">
    <property type="entry name" value="CheY-like_superfamily"/>
</dbReference>
<feature type="compositionally biased region" description="Low complexity" evidence="12">
    <location>
        <begin position="220"/>
        <end position="239"/>
    </location>
</feature>
<evidence type="ECO:0000313" key="18">
    <source>
        <dbReference type="Proteomes" id="UP000276634"/>
    </source>
</evidence>
<name>A0A3N1Y984_9GAMM</name>
<feature type="domain" description="HPt" evidence="16">
    <location>
        <begin position="81"/>
        <end position="185"/>
    </location>
</feature>
<dbReference type="GO" id="GO:0005737">
    <property type="term" value="C:cytoplasm"/>
    <property type="evidence" value="ECO:0007669"/>
    <property type="project" value="InterPro"/>
</dbReference>
<dbReference type="InterPro" id="IPR036890">
    <property type="entry name" value="HATPase_C_sf"/>
</dbReference>
<dbReference type="InterPro" id="IPR002545">
    <property type="entry name" value="CheW-lke_dom"/>
</dbReference>
<dbReference type="InterPro" id="IPR036641">
    <property type="entry name" value="HPT_dom_sf"/>
</dbReference>
<evidence type="ECO:0000256" key="1">
    <source>
        <dbReference type="ARBA" id="ARBA00000085"/>
    </source>
</evidence>
<evidence type="ECO:0000313" key="17">
    <source>
        <dbReference type="EMBL" id="ROR34172.1"/>
    </source>
</evidence>
<dbReference type="SMART" id="SM00073">
    <property type="entry name" value="HPT"/>
    <property type="match status" value="4"/>
</dbReference>
<feature type="domain" description="HPt" evidence="16">
    <location>
        <begin position="606"/>
        <end position="709"/>
    </location>
</feature>
<dbReference type="SUPFAM" id="SSF47226">
    <property type="entry name" value="Histidine-containing phosphotransfer domain, HPT domain"/>
    <property type="match status" value="4"/>
</dbReference>
<evidence type="ECO:0000256" key="9">
    <source>
        <dbReference type="PROSITE-ProRule" id="PRU00110"/>
    </source>
</evidence>
<feature type="modified residue" description="4-aspartylphosphate" evidence="10">
    <location>
        <position position="1352"/>
    </location>
</feature>
<feature type="coiled-coil region" evidence="11">
    <location>
        <begin position="912"/>
        <end position="939"/>
    </location>
</feature>
<feature type="region of interest" description="Disordered" evidence="12">
    <location>
        <begin position="529"/>
        <end position="580"/>
    </location>
</feature>
<dbReference type="FunFam" id="3.30.565.10:FF:000016">
    <property type="entry name" value="Chemotaxis protein CheA, putative"/>
    <property type="match status" value="1"/>
</dbReference>
<dbReference type="InterPro" id="IPR008207">
    <property type="entry name" value="Sig_transdc_His_kin_Hpt_dom"/>
</dbReference>
<dbReference type="InterPro" id="IPR036061">
    <property type="entry name" value="CheW-like_dom_sf"/>
</dbReference>
<dbReference type="Gene3D" id="3.30.565.10">
    <property type="entry name" value="Histidine kinase-like ATPase, C-terminal domain"/>
    <property type="match status" value="1"/>
</dbReference>
<evidence type="ECO:0000256" key="2">
    <source>
        <dbReference type="ARBA" id="ARBA00012438"/>
    </source>
</evidence>
<comment type="catalytic activity">
    <reaction evidence="1">
        <text>ATP + protein L-histidine = ADP + protein N-phospho-L-histidine.</text>
        <dbReference type="EC" id="2.7.13.3"/>
    </reaction>
</comment>
<feature type="modified residue" description="Phosphohistidine" evidence="9">
    <location>
        <position position="653"/>
    </location>
</feature>
<evidence type="ECO:0000256" key="10">
    <source>
        <dbReference type="PROSITE-ProRule" id="PRU00169"/>
    </source>
</evidence>
<feature type="domain" description="Histidine kinase" evidence="13">
    <location>
        <begin position="914"/>
        <end position="1147"/>
    </location>
</feature>
<dbReference type="PANTHER" id="PTHR43395">
    <property type="entry name" value="SENSOR HISTIDINE KINASE CHEA"/>
    <property type="match status" value="1"/>
</dbReference>
<evidence type="ECO:0000256" key="12">
    <source>
        <dbReference type="SAM" id="MobiDB-lite"/>
    </source>
</evidence>
<feature type="compositionally biased region" description="Basic and acidic residues" evidence="12">
    <location>
        <begin position="756"/>
        <end position="771"/>
    </location>
</feature>
<evidence type="ECO:0000256" key="6">
    <source>
        <dbReference type="ARBA" id="ARBA00022777"/>
    </source>
</evidence>
<dbReference type="Pfam" id="PF02518">
    <property type="entry name" value="HATPase_c"/>
    <property type="match status" value="1"/>
</dbReference>
<dbReference type="SMART" id="SM01231">
    <property type="entry name" value="H-kinase_dim"/>
    <property type="match status" value="1"/>
</dbReference>
<keyword evidence="6 17" id="KW-0418">Kinase</keyword>
<dbReference type="SUPFAM" id="SSF55874">
    <property type="entry name" value="ATPase domain of HSP90 chaperone/DNA topoisomerase II/histidine kinase"/>
    <property type="match status" value="1"/>
</dbReference>
<dbReference type="EC" id="2.7.13.3" evidence="2"/>
<feature type="compositionally biased region" description="Low complexity" evidence="12">
    <location>
        <begin position="742"/>
        <end position="755"/>
    </location>
</feature>
<evidence type="ECO:0000256" key="4">
    <source>
        <dbReference type="ARBA" id="ARBA00022553"/>
    </source>
</evidence>
<dbReference type="CDD" id="cd00088">
    <property type="entry name" value="HPT"/>
    <property type="match status" value="3"/>
</dbReference>
<protein>
    <recommendedName>
        <fullName evidence="3">Chemotaxis protein CheA</fullName>
        <ecNumber evidence="2">2.7.13.3</ecNumber>
    </recommendedName>
</protein>
<comment type="function">
    <text evidence="8">Involved in the transmission of sensory signals from the chemoreceptors to the flagellar motors. CheA is autophosphorylated; it can transfer its phosphate group to either CheB or CheY.</text>
</comment>
<dbReference type="PROSITE" id="PS50894">
    <property type="entry name" value="HPT"/>
    <property type="match status" value="4"/>
</dbReference>
<feature type="compositionally biased region" description="Basic and acidic residues" evidence="12">
    <location>
        <begin position="240"/>
        <end position="249"/>
    </location>
</feature>
<dbReference type="GO" id="GO:0006935">
    <property type="term" value="P:chemotaxis"/>
    <property type="evidence" value="ECO:0007669"/>
    <property type="project" value="InterPro"/>
</dbReference>
<dbReference type="InterPro" id="IPR051315">
    <property type="entry name" value="Bact_Chemotaxis_CheA"/>
</dbReference>
<evidence type="ECO:0000256" key="5">
    <source>
        <dbReference type="ARBA" id="ARBA00022679"/>
    </source>
</evidence>
<gene>
    <name evidence="17" type="ORF">EDC57_0067</name>
</gene>
<dbReference type="SMART" id="SM00260">
    <property type="entry name" value="CheW"/>
    <property type="match status" value="1"/>
</dbReference>
<dbReference type="Gene3D" id="3.40.50.2300">
    <property type="match status" value="1"/>
</dbReference>
<evidence type="ECO:0000259" key="15">
    <source>
        <dbReference type="PROSITE" id="PS50851"/>
    </source>
</evidence>
<keyword evidence="11" id="KW-0175">Coiled coil</keyword>
<feature type="domain" description="Response regulatory" evidence="14">
    <location>
        <begin position="1303"/>
        <end position="1419"/>
    </location>
</feature>
<feature type="compositionally biased region" description="Low complexity" evidence="12">
    <location>
        <begin position="540"/>
        <end position="563"/>
    </location>
</feature>
<feature type="compositionally biased region" description="Gly residues" evidence="12">
    <location>
        <begin position="530"/>
        <end position="539"/>
    </location>
</feature>
<dbReference type="InterPro" id="IPR004105">
    <property type="entry name" value="CheA-like_dim"/>
</dbReference>
<dbReference type="SMART" id="SM00387">
    <property type="entry name" value="HATPase_c"/>
    <property type="match status" value="1"/>
</dbReference>
<dbReference type="Gene3D" id="1.20.120.160">
    <property type="entry name" value="HPT domain"/>
    <property type="match status" value="4"/>
</dbReference>
<keyword evidence="5" id="KW-0808">Transferase</keyword>
<evidence type="ECO:0000256" key="3">
    <source>
        <dbReference type="ARBA" id="ARBA00021495"/>
    </source>
</evidence>
<accession>A0A3N1Y984</accession>
<comment type="caution">
    <text evidence="17">The sequence shown here is derived from an EMBL/GenBank/DDBJ whole genome shotgun (WGS) entry which is preliminary data.</text>
</comment>
<dbReference type="SUPFAM" id="SSF50341">
    <property type="entry name" value="CheW-like"/>
    <property type="match status" value="1"/>
</dbReference>
<dbReference type="GO" id="GO:0000155">
    <property type="term" value="F:phosphorelay sensor kinase activity"/>
    <property type="evidence" value="ECO:0007669"/>
    <property type="project" value="InterPro"/>
</dbReference>
<evidence type="ECO:0000259" key="14">
    <source>
        <dbReference type="PROSITE" id="PS50110"/>
    </source>
</evidence>
<evidence type="ECO:0000256" key="7">
    <source>
        <dbReference type="ARBA" id="ARBA00023012"/>
    </source>
</evidence>
<proteinExistence type="predicted"/>
<feature type="modified residue" description="Phosphohistidine" evidence="9">
    <location>
        <position position="306"/>
    </location>
</feature>
<sequence>MAEPEVAEPEVAEPEVAEPEVAEPEVAEPEVAEAEVAEPEVAEPEVAEAEVAEAEVAEPETVEPETAGRAPSPLDGLAVLAEGADPEIVEIFVEEAGEVLGEAREALARLRRDDTDGEALLSLRRAFHTLKGSGRMAGAQRMGEFAWQLERLLNGVRDGLYPATPAVVAAAAEALDLVPEMIREIRQRRPLAAGAERLAARAAALVEGRGRLPATVQASDRGGAEAAAADDAGAAAEAGPEPREVPARAEVEDEQTLMGAAMDPVLYQVFRQEAEGHLDVVSAFLEEAARGGMAAAPSDGLLRALHTLHGSARMAGVAPVAEVAGALEAYGKALRANQAVFPEEALTVLAEAVEAMRAAVDGLARGGAALPDVDGLVRRITVFENKERTSQVLRLEGLELPPEEDASSRRAVLEVFLDEAMELVQALEATLHQWSEQPAETRFAVELARDLRSLGEAAGLAGVAPMAALCRAMKGLLERAGGAGEAPDPALWGLLAEGIEALEAMTSAVQAGQDPEPQAELVARLEAFGGAPGAEGGPGDAAAGATEEAAEAAVPAQDAAGEGPPCPADDRGGETGARASAAVWDESTLILEVGEGAAAAEEAAEADDEAALLREVFLEEASEILGRAEEAMVGWRARPQDPEPAAQLRRELHTLKGGARMAGIAAVAELCHAAESLLDDLATRRGEEAPVREVLQEALDALAGMVETVWRGGSPAPAPDLLERVGRLHAAVRGEAETAPVEGAASGAPAQPAAAERQDAGAEEPAAKAEVGEGAAGPEPGADAGPDRPASGDEGAAAGGGVAVTATVGAERRQPVLPAYQGHDTVRVRATLIDELVGFAGEIGLYRARLVQQANALRAALGEMEATVGRLREQLRKLEIETEAQILYRYEREGGPGREDFDPLELDRFSTLQQLSRALAESTEDLVNLRGILDGLNREAETMLVQQGRVASALQEGLMRARMVPFAGLLPRMRRIVRQVAQELGRKADLRVAGAEVELDTTVIDRVVPALEHLLRNALAHGIEPPERRREAGKPETGVVSISLSRDGPDVVIRIADDGAGVDLEAVRRKAEALGLLPPGAQIPEADLAQLILESGLSTAQEVTQVSGRGVGMDVVVNQVRQLGGTFAIETVRGRGTAFTLRIPFTLAVNRALLLRAGDETYAVLLSGVVGIARMGAEELAPFVSGEREEFVYAGRGYRFHHLGSLVDGAGVAVPEGGAKLPVILVRAAQQQVALLVDAVLGAREVVVKSLGPQFHGVRGVLGATILADGEVVLIVDVAALVHRGAILRAREAAAQEVDERPVVYVVDDSITMRRVTGRLLERHGMRAVAARDGVEALARMRELHPDLVLLDIEMPRMDGYDVAAHMRADPGLATVPIVMVTSRTGDKHRQRALELGVDRYLGKPYQEAELLETVRELLEGRAPAADAGGGA</sequence>
<dbReference type="OrthoDB" id="9803176at2"/>
<keyword evidence="4 10" id="KW-0597">Phosphoprotein</keyword>
<dbReference type="InterPro" id="IPR001789">
    <property type="entry name" value="Sig_transdc_resp-reg_receiver"/>
</dbReference>
<feature type="compositionally biased region" description="Acidic residues" evidence="12">
    <location>
        <begin position="1"/>
        <end position="63"/>
    </location>
</feature>
<evidence type="ECO:0000256" key="11">
    <source>
        <dbReference type="SAM" id="Coils"/>
    </source>
</evidence>
<comment type="caution">
    <text evidence="9">Lacks conserved residue(s) required for the propagation of feature annotation.</text>
</comment>
<dbReference type="EMBL" id="RJVI01000001">
    <property type="protein sequence ID" value="ROR34172.1"/>
    <property type="molecule type" value="Genomic_DNA"/>
</dbReference>
<evidence type="ECO:0000259" key="13">
    <source>
        <dbReference type="PROSITE" id="PS50109"/>
    </source>
</evidence>
<reference evidence="17 18" key="1">
    <citation type="submission" date="2018-11" db="EMBL/GenBank/DDBJ databases">
        <title>Genomic Encyclopedia of Type Strains, Phase IV (KMG-IV): sequencing the most valuable type-strain genomes for metagenomic binning, comparative biology and taxonomic classification.</title>
        <authorList>
            <person name="Goeker M."/>
        </authorList>
    </citation>
    <scope>NUCLEOTIDE SEQUENCE [LARGE SCALE GENOMIC DNA]</scope>
    <source>
        <strain evidence="17 18">DSM 100275</strain>
    </source>
</reference>
<dbReference type="Gene3D" id="2.30.30.40">
    <property type="entry name" value="SH3 Domains"/>
    <property type="match status" value="1"/>
</dbReference>
<feature type="domain" description="HPt" evidence="16">
    <location>
        <begin position="405"/>
        <end position="512"/>
    </location>
</feature>
<evidence type="ECO:0000259" key="16">
    <source>
        <dbReference type="PROSITE" id="PS50894"/>
    </source>
</evidence>
<dbReference type="PRINTS" id="PR00344">
    <property type="entry name" value="BCTRLSENSOR"/>
</dbReference>
<dbReference type="Pfam" id="PF00072">
    <property type="entry name" value="Response_reg"/>
    <property type="match status" value="1"/>
</dbReference>
<dbReference type="InterPro" id="IPR004358">
    <property type="entry name" value="Sig_transdc_His_kin-like_C"/>
</dbReference>
<keyword evidence="18" id="KW-1185">Reference proteome</keyword>
<dbReference type="SUPFAM" id="SSF52172">
    <property type="entry name" value="CheY-like"/>
    <property type="match status" value="1"/>
</dbReference>
<dbReference type="PROSITE" id="PS50110">
    <property type="entry name" value="RESPONSE_REGULATORY"/>
    <property type="match status" value="1"/>
</dbReference>
<feature type="region of interest" description="Disordered" evidence="12">
    <location>
        <begin position="217"/>
        <end position="249"/>
    </location>
</feature>
<feature type="modified residue" description="Phosphohistidine" evidence="9">
    <location>
        <position position="128"/>
    </location>
</feature>
<feature type="domain" description="HPt" evidence="16">
    <location>
        <begin position="259"/>
        <end position="363"/>
    </location>
</feature>
<dbReference type="InterPro" id="IPR003594">
    <property type="entry name" value="HATPase_dom"/>
</dbReference>
<dbReference type="PROSITE" id="PS50109">
    <property type="entry name" value="HIS_KIN"/>
    <property type="match status" value="1"/>
</dbReference>
<dbReference type="PANTHER" id="PTHR43395:SF8">
    <property type="entry name" value="HISTIDINE KINASE"/>
    <property type="match status" value="1"/>
</dbReference>
<feature type="region of interest" description="Disordered" evidence="12">
    <location>
        <begin position="1"/>
        <end position="73"/>
    </location>
</feature>
<keyword evidence="7" id="KW-0902">Two-component regulatory system</keyword>
<feature type="coiled-coil region" evidence="11">
    <location>
        <begin position="847"/>
        <end position="881"/>
    </location>
</feature>
<dbReference type="InterPro" id="IPR005467">
    <property type="entry name" value="His_kinase_dom"/>
</dbReference>
<dbReference type="CDD" id="cd17546">
    <property type="entry name" value="REC_hyHK_CKI1_RcsC-like"/>
    <property type="match status" value="1"/>
</dbReference>
<evidence type="ECO:0000256" key="8">
    <source>
        <dbReference type="ARBA" id="ARBA00035100"/>
    </source>
</evidence>
<dbReference type="PROSITE" id="PS50851">
    <property type="entry name" value="CHEW"/>
    <property type="match status" value="1"/>
</dbReference>
<feature type="region of interest" description="Disordered" evidence="12">
    <location>
        <begin position="734"/>
        <end position="798"/>
    </location>
</feature>
<dbReference type="Proteomes" id="UP000276634">
    <property type="component" value="Unassembled WGS sequence"/>
</dbReference>